<proteinExistence type="predicted"/>
<evidence type="ECO:0000313" key="3">
    <source>
        <dbReference type="EMBL" id="KAG2440207.1"/>
    </source>
</evidence>
<evidence type="ECO:0000256" key="2">
    <source>
        <dbReference type="SAM" id="SignalP"/>
    </source>
</evidence>
<dbReference type="InterPro" id="IPR036514">
    <property type="entry name" value="SGNH_hydro_sf"/>
</dbReference>
<accession>A0A835TAQ5</accession>
<feature type="region of interest" description="Disordered" evidence="1">
    <location>
        <begin position="237"/>
        <end position="267"/>
    </location>
</feature>
<dbReference type="OrthoDB" id="1600564at2759"/>
<feature type="chain" id="PRO_5033041388" description="SGNH hydrolase-type esterase domain-containing protein" evidence="2">
    <location>
        <begin position="27"/>
        <end position="607"/>
    </location>
</feature>
<evidence type="ECO:0008006" key="5">
    <source>
        <dbReference type="Google" id="ProtNLM"/>
    </source>
</evidence>
<dbReference type="AlphaFoldDB" id="A0A835TAQ5"/>
<sequence>MVLSQRLRRAAGALHMCVLLTVACTAAPAGETAPAHTAAPATAAPPSSSRSACGAGSSAPCSAAAAASTASDHTQQPQVVVFGDSLSDVGNVFNLTGGFVPSHGRYWAGRFADGAGWLDDLAAAAASDQQRQQQHTQQAPGLTQGMQGARQLVEAEVLDFAYGGSTACASQARVSAMVPGLAAQVDAYLAGRRPAAAVASHPLLANAIANRDLSAGAGPQAAEPEPTRCTQRLLRPQPRLLPPSAADTPGGGGGGAPSAPRQLRQRTRRVVHVWTGHNDFLGGAVDWADPLVGPSLAANVSTCIGAALDRLVAAAEQEAAVAAAAAAAVAAGAGHAATAGTNTSSAARGVTYLVVWTLAPVDLAPALPEPFRPAAAAAVAALNADLAAHVRRIRRQQQQRQRLQQQSLQSLGGTVGGAVGDHSNATQPELQQKRKLRHSLRRMRSAQGQQQESKPAEDEAAGAVSAGPGGTASPAVAPAPAPAPPGGGGGGGLLVVPLLFDAHAAISCAALQPDAVGLRDGNSSCLKFSPPRIQGLPGSDSSNTSASVPLATGAFLQIAAADAAEACADPSDYLWYDGMHLTAAANARLIAAPLRRAGLGLLLPALL</sequence>
<gene>
    <name evidence="3" type="ORF">HXX76_004319</name>
</gene>
<feature type="compositionally biased region" description="Low complexity" evidence="1">
    <location>
        <begin position="237"/>
        <end position="248"/>
    </location>
</feature>
<feature type="compositionally biased region" description="Low complexity" evidence="1">
    <location>
        <begin position="461"/>
        <end position="476"/>
    </location>
</feature>
<feature type="region of interest" description="Disordered" evidence="1">
    <location>
        <begin position="397"/>
        <end position="484"/>
    </location>
</feature>
<feature type="compositionally biased region" description="Low complexity" evidence="1">
    <location>
        <begin position="398"/>
        <end position="411"/>
    </location>
</feature>
<keyword evidence="2" id="KW-0732">Signal</keyword>
<comment type="caution">
    <text evidence="3">The sequence shown here is derived from an EMBL/GenBank/DDBJ whole genome shotgun (WGS) entry which is preliminary data.</text>
</comment>
<dbReference type="EMBL" id="JAEHOC010000007">
    <property type="protein sequence ID" value="KAG2440207.1"/>
    <property type="molecule type" value="Genomic_DNA"/>
</dbReference>
<keyword evidence="4" id="KW-1185">Reference proteome</keyword>
<protein>
    <recommendedName>
        <fullName evidence="5">SGNH hydrolase-type esterase domain-containing protein</fullName>
    </recommendedName>
</protein>
<dbReference type="Proteomes" id="UP000650467">
    <property type="component" value="Unassembled WGS sequence"/>
</dbReference>
<feature type="signal peptide" evidence="2">
    <location>
        <begin position="1"/>
        <end position="26"/>
    </location>
</feature>
<feature type="compositionally biased region" description="Basic residues" evidence="1">
    <location>
        <begin position="433"/>
        <end position="444"/>
    </location>
</feature>
<evidence type="ECO:0000313" key="4">
    <source>
        <dbReference type="Proteomes" id="UP000650467"/>
    </source>
</evidence>
<dbReference type="Gene3D" id="3.40.50.1110">
    <property type="entry name" value="SGNH hydrolase"/>
    <property type="match status" value="2"/>
</dbReference>
<evidence type="ECO:0000256" key="1">
    <source>
        <dbReference type="SAM" id="MobiDB-lite"/>
    </source>
</evidence>
<dbReference type="PROSITE" id="PS51257">
    <property type="entry name" value="PROKAR_LIPOPROTEIN"/>
    <property type="match status" value="1"/>
</dbReference>
<reference evidence="3" key="1">
    <citation type="journal article" date="2020" name="bioRxiv">
        <title>Comparative genomics of Chlamydomonas.</title>
        <authorList>
            <person name="Craig R.J."/>
            <person name="Hasan A.R."/>
            <person name="Ness R.W."/>
            <person name="Keightley P.D."/>
        </authorList>
    </citation>
    <scope>NUCLEOTIDE SEQUENCE</scope>
    <source>
        <strain evidence="3">SAG 7.73</strain>
    </source>
</reference>
<organism evidence="3 4">
    <name type="scientific">Chlamydomonas incerta</name>
    <dbReference type="NCBI Taxonomy" id="51695"/>
    <lineage>
        <taxon>Eukaryota</taxon>
        <taxon>Viridiplantae</taxon>
        <taxon>Chlorophyta</taxon>
        <taxon>core chlorophytes</taxon>
        <taxon>Chlorophyceae</taxon>
        <taxon>CS clade</taxon>
        <taxon>Chlamydomonadales</taxon>
        <taxon>Chlamydomonadaceae</taxon>
        <taxon>Chlamydomonas</taxon>
    </lineage>
</organism>
<name>A0A835TAQ5_CHLIN</name>